<evidence type="ECO:0000313" key="1">
    <source>
        <dbReference type="EMBL" id="AVK75448.1"/>
    </source>
</evidence>
<dbReference type="GeneID" id="36844589"/>
<reference evidence="1" key="1">
    <citation type="journal article" date="2018" name="Nat. Commun.">
        <title>Diversity and evolution of the emerging Pandoraviridae family.</title>
        <authorList>
            <person name="Legendre M."/>
            <person name="Fabre E."/>
            <person name="Poirot O."/>
            <person name="Jeudy S."/>
            <person name="Lartigue A."/>
            <person name="Alempic J.M."/>
            <person name="Beucher L."/>
            <person name="Philippe N."/>
            <person name="Bertaux L."/>
            <person name="Christo-Foroux E."/>
            <person name="Labadie K."/>
            <person name="Coute Y."/>
            <person name="Abergel C."/>
            <person name="Claverie J.M."/>
        </authorList>
    </citation>
    <scope>NUCLEOTIDE SEQUENCE [LARGE SCALE GENOMIC DNA]</scope>
    <source>
        <strain evidence="1">Quercus</strain>
    </source>
</reference>
<dbReference type="Proteomes" id="UP000248852">
    <property type="component" value="Segment"/>
</dbReference>
<dbReference type="RefSeq" id="YP_009483717.1">
    <property type="nucleotide sequence ID" value="NC_037667.1"/>
</dbReference>
<proteinExistence type="predicted"/>
<protein>
    <submittedName>
        <fullName evidence="1">Uncharacterized protein</fullName>
    </submittedName>
</protein>
<dbReference type="EMBL" id="MG011689">
    <property type="protein sequence ID" value="AVK75448.1"/>
    <property type="molecule type" value="Genomic_DNA"/>
</dbReference>
<organism evidence="1">
    <name type="scientific">Pandoravirus quercus</name>
    <dbReference type="NCBI Taxonomy" id="2107709"/>
    <lineage>
        <taxon>Viruses</taxon>
        <taxon>Pandoravirus</taxon>
    </lineage>
</organism>
<sequence>MSRTETAPTGQVIQALTAADPSASHLMRAHGLDTLDQVFRFVPHEARMAALSAALDAGDPKILAEIAAAFGRDLLDKVIDDLSHDPSAVQQICAVAPRRDDLPDNYCYTGDTLISSLAIKEHVESLAIVIRHSADWRSSIKRSIRDLALDSRHPRPNLHALRILLDVCANEPKIDPETRTRFLVDALAYCADGFAYDIIDTLAPMCTPHVLHETVLRCAGDGVSFYAFDNIWPIAEGAVCVHRVAKDLGGGRIRVHMRRCIRDLGKGRPCKSVDCIYGPSRAGDHAEPPCQDAPDH</sequence>
<gene>
    <name evidence="1" type="ORF">pqer_cds_1026</name>
</gene>
<name>A0A2U7UAH4_9VIRU</name>
<accession>A0A2U7UAH4</accession>
<dbReference type="KEGG" id="vg:36844589"/>